<sequence>MQLYLGFQPPPSPKTLPSLNFIYPNFPSKDLHITSRVPAPSRRRIDAPSRPPNRPDLRRLTWRIVELTRRKQLDQVLEEVERAKKRHGRLNMIVMNAVVEACVRCGDVDSALRVFSEMSGLGGPGVDEVTFATLLKGLGEARRVDEAFQMLEAVEKGTAAGSVKLSPPLIYGLLNALLEAGDMRRAHGLLARYRPVLQEENPSTLLYNMLMKGYANSDSPLNALSVTDEMLRHGLKPDRLTYNTLIFACTKSGDMVTAMQFLAEMKVSKNPSVLQDQARICNSKGLLPNAATYTTLLKGLGNMKDLISVQNIVVEMKSLPNLFIDRTAYTAMVDALLVCGSTTGALCIFGDMIKRAGENKDLRPKPHLFLAMMRAFALKGDFDMVKMFNVRMLPDSVGGISHVAKLEADELLMEAALNNGQVDVARQILSIIVNRREGISWTSRGGMVAVRIEASSGCHDSTCSPYILPEVSFSDPIDKYMTAFEDAEPLHASVCLRGVLMRFYREAIVPVVDDWGNCVGIVHHEDCNELDAPLSKLMRGPPPCVTTSTSVGRVIDLLLEKKYKMIIIVRSNDFYESSYSSASRAVGVFTLEQLSKLTIPVKQIQEPSLHRTFAHQVT</sequence>
<feature type="domain" description="CBS" evidence="4">
    <location>
        <begin position="538"/>
        <end position="606"/>
    </location>
</feature>
<dbReference type="Gene3D" id="3.10.580.10">
    <property type="entry name" value="CBS-domain"/>
    <property type="match status" value="1"/>
</dbReference>
<evidence type="ECO:0000256" key="2">
    <source>
        <dbReference type="PROSITE-ProRule" id="PRU00703"/>
    </source>
</evidence>
<reference evidence="5" key="2">
    <citation type="submission" date="2023-06" db="EMBL/GenBank/DDBJ databases">
        <authorList>
            <person name="Ma L."/>
            <person name="Liu K.-W."/>
            <person name="Li Z."/>
            <person name="Hsiao Y.-Y."/>
            <person name="Qi Y."/>
            <person name="Fu T."/>
            <person name="Tang G."/>
            <person name="Zhang D."/>
            <person name="Sun W.-H."/>
            <person name="Liu D.-K."/>
            <person name="Li Y."/>
            <person name="Chen G.-Z."/>
            <person name="Liu X.-D."/>
            <person name="Liao X.-Y."/>
            <person name="Jiang Y.-T."/>
            <person name="Yu X."/>
            <person name="Hao Y."/>
            <person name="Huang J."/>
            <person name="Zhao X.-W."/>
            <person name="Ke S."/>
            <person name="Chen Y.-Y."/>
            <person name="Wu W.-L."/>
            <person name="Hsu J.-L."/>
            <person name="Lin Y.-F."/>
            <person name="Huang M.-D."/>
            <person name="Li C.-Y."/>
            <person name="Huang L."/>
            <person name="Wang Z.-W."/>
            <person name="Zhao X."/>
            <person name="Zhong W.-Y."/>
            <person name="Peng D.-H."/>
            <person name="Ahmad S."/>
            <person name="Lan S."/>
            <person name="Zhang J.-S."/>
            <person name="Tsai W.-C."/>
            <person name="Van De Peer Y."/>
            <person name="Liu Z.-J."/>
        </authorList>
    </citation>
    <scope>NUCLEOTIDE SEQUENCE</scope>
    <source>
        <strain evidence="5">CP</strain>
        <tissue evidence="5">Leaves</tissue>
    </source>
</reference>
<dbReference type="PANTHER" id="PTHR47581:SF2">
    <property type="entry name" value="OS09G0431600 PROTEIN"/>
    <property type="match status" value="1"/>
</dbReference>
<feature type="repeat" description="PPR" evidence="3">
    <location>
        <begin position="127"/>
        <end position="157"/>
    </location>
</feature>
<protein>
    <submittedName>
        <fullName evidence="5">Pentatricopeptide repeat-containing protein</fullName>
    </submittedName>
</protein>
<dbReference type="SUPFAM" id="SSF54631">
    <property type="entry name" value="CBS-domain pair"/>
    <property type="match status" value="1"/>
</dbReference>
<feature type="repeat" description="PPR" evidence="3">
    <location>
        <begin position="203"/>
        <end position="237"/>
    </location>
</feature>
<keyword evidence="2" id="KW-0129">CBS domain</keyword>
<dbReference type="InterPro" id="IPR000644">
    <property type="entry name" value="CBS_dom"/>
</dbReference>
<proteinExistence type="predicted"/>
<dbReference type="PROSITE" id="PS51375">
    <property type="entry name" value="PPR"/>
    <property type="match status" value="4"/>
</dbReference>
<evidence type="ECO:0000313" key="6">
    <source>
        <dbReference type="Proteomes" id="UP001180020"/>
    </source>
</evidence>
<dbReference type="Gene3D" id="1.25.40.10">
    <property type="entry name" value="Tetratricopeptide repeat domain"/>
    <property type="match status" value="3"/>
</dbReference>
<reference evidence="5" key="1">
    <citation type="journal article" date="2023" name="Nat. Commun.">
        <title>Diploid and tetraploid genomes of Acorus and the evolution of monocots.</title>
        <authorList>
            <person name="Ma L."/>
            <person name="Liu K.W."/>
            <person name="Li Z."/>
            <person name="Hsiao Y.Y."/>
            <person name="Qi Y."/>
            <person name="Fu T."/>
            <person name="Tang G.D."/>
            <person name="Zhang D."/>
            <person name="Sun W.H."/>
            <person name="Liu D.K."/>
            <person name="Li Y."/>
            <person name="Chen G.Z."/>
            <person name="Liu X.D."/>
            <person name="Liao X.Y."/>
            <person name="Jiang Y.T."/>
            <person name="Yu X."/>
            <person name="Hao Y."/>
            <person name="Huang J."/>
            <person name="Zhao X.W."/>
            <person name="Ke S."/>
            <person name="Chen Y.Y."/>
            <person name="Wu W.L."/>
            <person name="Hsu J.L."/>
            <person name="Lin Y.F."/>
            <person name="Huang M.D."/>
            <person name="Li C.Y."/>
            <person name="Huang L."/>
            <person name="Wang Z.W."/>
            <person name="Zhao X."/>
            <person name="Zhong W.Y."/>
            <person name="Peng D.H."/>
            <person name="Ahmad S."/>
            <person name="Lan S."/>
            <person name="Zhang J.S."/>
            <person name="Tsai W.C."/>
            <person name="Van de Peer Y."/>
            <person name="Liu Z.J."/>
        </authorList>
    </citation>
    <scope>NUCLEOTIDE SEQUENCE</scope>
    <source>
        <strain evidence="5">CP</strain>
    </source>
</reference>
<keyword evidence="1" id="KW-0677">Repeat</keyword>
<evidence type="ECO:0000256" key="3">
    <source>
        <dbReference type="PROSITE-ProRule" id="PRU00708"/>
    </source>
</evidence>
<dbReference type="Pfam" id="PF13041">
    <property type="entry name" value="PPR_2"/>
    <property type="match status" value="1"/>
</dbReference>
<dbReference type="InterPro" id="IPR046342">
    <property type="entry name" value="CBS_dom_sf"/>
</dbReference>
<gene>
    <name evidence="5" type="primary">CBSPPR1</name>
    <name evidence="5" type="ORF">QJS10_CPB18g00220</name>
</gene>
<dbReference type="AlphaFoldDB" id="A0AAV9CQC8"/>
<dbReference type="InterPro" id="IPR011990">
    <property type="entry name" value="TPR-like_helical_dom_sf"/>
</dbReference>
<accession>A0AAV9CQC8</accession>
<dbReference type="NCBIfam" id="TIGR00756">
    <property type="entry name" value="PPR"/>
    <property type="match status" value="4"/>
</dbReference>
<dbReference type="PANTHER" id="PTHR47581">
    <property type="entry name" value="OS09G0431600 PROTEIN"/>
    <property type="match status" value="1"/>
</dbReference>
<dbReference type="PROSITE" id="PS51371">
    <property type="entry name" value="CBS"/>
    <property type="match status" value="1"/>
</dbReference>
<evidence type="ECO:0000259" key="4">
    <source>
        <dbReference type="PROSITE" id="PS51371"/>
    </source>
</evidence>
<dbReference type="EMBL" id="JAUJYO010000018">
    <property type="protein sequence ID" value="KAK1290897.1"/>
    <property type="molecule type" value="Genomic_DNA"/>
</dbReference>
<feature type="repeat" description="PPR" evidence="3">
    <location>
        <begin position="91"/>
        <end position="125"/>
    </location>
</feature>
<dbReference type="Proteomes" id="UP001180020">
    <property type="component" value="Unassembled WGS sequence"/>
</dbReference>
<keyword evidence="6" id="KW-1185">Reference proteome</keyword>
<dbReference type="InterPro" id="IPR002885">
    <property type="entry name" value="PPR_rpt"/>
</dbReference>
<feature type="repeat" description="PPR" evidence="3">
    <location>
        <begin position="238"/>
        <end position="272"/>
    </location>
</feature>
<dbReference type="CDD" id="cd02205">
    <property type="entry name" value="CBS_pair_SF"/>
    <property type="match status" value="1"/>
</dbReference>
<dbReference type="InterPro" id="IPR044781">
    <property type="entry name" value="At5g10690-like"/>
</dbReference>
<organism evidence="5 6">
    <name type="scientific">Acorus calamus</name>
    <name type="common">Sweet flag</name>
    <dbReference type="NCBI Taxonomy" id="4465"/>
    <lineage>
        <taxon>Eukaryota</taxon>
        <taxon>Viridiplantae</taxon>
        <taxon>Streptophyta</taxon>
        <taxon>Embryophyta</taxon>
        <taxon>Tracheophyta</taxon>
        <taxon>Spermatophyta</taxon>
        <taxon>Magnoliopsida</taxon>
        <taxon>Liliopsida</taxon>
        <taxon>Acoraceae</taxon>
        <taxon>Acorus</taxon>
    </lineage>
</organism>
<evidence type="ECO:0000313" key="5">
    <source>
        <dbReference type="EMBL" id="KAK1290897.1"/>
    </source>
</evidence>
<dbReference type="Pfam" id="PF01535">
    <property type="entry name" value="PPR"/>
    <property type="match status" value="4"/>
</dbReference>
<comment type="caution">
    <text evidence="5">The sequence shown here is derived from an EMBL/GenBank/DDBJ whole genome shotgun (WGS) entry which is preliminary data.</text>
</comment>
<name>A0AAV9CQC8_ACOCL</name>
<evidence type="ECO:0000256" key="1">
    <source>
        <dbReference type="ARBA" id="ARBA00022737"/>
    </source>
</evidence>